<organism evidence="1 2">
    <name type="scientific">Ciona intestinalis</name>
    <name type="common">Transparent sea squirt</name>
    <name type="synonym">Ascidia intestinalis</name>
    <dbReference type="NCBI Taxonomy" id="7719"/>
    <lineage>
        <taxon>Eukaryota</taxon>
        <taxon>Metazoa</taxon>
        <taxon>Chordata</taxon>
        <taxon>Tunicata</taxon>
        <taxon>Ascidiacea</taxon>
        <taxon>Phlebobranchia</taxon>
        <taxon>Cionidae</taxon>
        <taxon>Ciona</taxon>
    </lineage>
</organism>
<dbReference type="GeneTree" id="ENSGT00560000077514"/>
<name>H2Y0Z9_CIOIN</name>
<dbReference type="AlphaFoldDB" id="H2Y0Z9"/>
<reference evidence="1" key="2">
    <citation type="submission" date="2025-08" db="UniProtKB">
        <authorList>
            <consortium name="Ensembl"/>
        </authorList>
    </citation>
    <scope>IDENTIFICATION</scope>
</reference>
<sequence>MLTRRLQTNEEYGEEFVANVEKLCKEKKLKFVDRMEYIHFTNIEHKFQSGGFVYQRL</sequence>
<keyword evidence="2" id="KW-1185">Reference proteome</keyword>
<evidence type="ECO:0000313" key="1">
    <source>
        <dbReference type="Ensembl" id="ENSCINP00000035583.1"/>
    </source>
</evidence>
<protein>
    <submittedName>
        <fullName evidence="1">Uncharacterized protein</fullName>
    </submittedName>
</protein>
<dbReference type="InParanoid" id="H2Y0Z9"/>
<reference evidence="1" key="3">
    <citation type="submission" date="2025-09" db="UniProtKB">
        <authorList>
            <consortium name="Ensembl"/>
        </authorList>
    </citation>
    <scope>IDENTIFICATION</scope>
</reference>
<proteinExistence type="predicted"/>
<dbReference type="Ensembl" id="ENSCINT00000036318.1">
    <property type="protein sequence ID" value="ENSCINP00000035583.1"/>
    <property type="gene ID" value="ENSCING00000024113.1"/>
</dbReference>
<reference evidence="2" key="1">
    <citation type="journal article" date="2002" name="Science">
        <title>The draft genome of Ciona intestinalis: insights into chordate and vertebrate origins.</title>
        <authorList>
            <person name="Dehal P."/>
            <person name="Satou Y."/>
            <person name="Campbell R.K."/>
            <person name="Chapman J."/>
            <person name="Degnan B."/>
            <person name="De Tomaso A."/>
            <person name="Davidson B."/>
            <person name="Di Gregorio A."/>
            <person name="Gelpke M."/>
            <person name="Goodstein D.M."/>
            <person name="Harafuji N."/>
            <person name="Hastings K.E."/>
            <person name="Ho I."/>
            <person name="Hotta K."/>
            <person name="Huang W."/>
            <person name="Kawashima T."/>
            <person name="Lemaire P."/>
            <person name="Martinez D."/>
            <person name="Meinertzhagen I.A."/>
            <person name="Necula S."/>
            <person name="Nonaka M."/>
            <person name="Putnam N."/>
            <person name="Rash S."/>
            <person name="Saiga H."/>
            <person name="Satake M."/>
            <person name="Terry A."/>
            <person name="Yamada L."/>
            <person name="Wang H.G."/>
            <person name="Awazu S."/>
            <person name="Azumi K."/>
            <person name="Boore J."/>
            <person name="Branno M."/>
            <person name="Chin-Bow S."/>
            <person name="DeSantis R."/>
            <person name="Doyle S."/>
            <person name="Francino P."/>
            <person name="Keys D.N."/>
            <person name="Haga S."/>
            <person name="Hayashi H."/>
            <person name="Hino K."/>
            <person name="Imai K.S."/>
            <person name="Inaba K."/>
            <person name="Kano S."/>
            <person name="Kobayashi K."/>
            <person name="Kobayashi M."/>
            <person name="Lee B.I."/>
            <person name="Makabe K.W."/>
            <person name="Manohar C."/>
            <person name="Matassi G."/>
            <person name="Medina M."/>
            <person name="Mochizuki Y."/>
            <person name="Mount S."/>
            <person name="Morishita T."/>
            <person name="Miura S."/>
            <person name="Nakayama A."/>
            <person name="Nishizaka S."/>
            <person name="Nomoto H."/>
            <person name="Ohta F."/>
            <person name="Oishi K."/>
            <person name="Rigoutsos I."/>
            <person name="Sano M."/>
            <person name="Sasaki A."/>
            <person name="Sasakura Y."/>
            <person name="Shoguchi E."/>
            <person name="Shin-i T."/>
            <person name="Spagnuolo A."/>
            <person name="Stainier D."/>
            <person name="Suzuki M.M."/>
            <person name="Tassy O."/>
            <person name="Takatori N."/>
            <person name="Tokuoka M."/>
            <person name="Yagi K."/>
            <person name="Yoshizaki F."/>
            <person name="Wada S."/>
            <person name="Zhang C."/>
            <person name="Hyatt P.D."/>
            <person name="Larimer F."/>
            <person name="Detter C."/>
            <person name="Doggett N."/>
            <person name="Glavina T."/>
            <person name="Hawkins T."/>
            <person name="Richardson P."/>
            <person name="Lucas S."/>
            <person name="Kohara Y."/>
            <person name="Levine M."/>
            <person name="Satoh N."/>
            <person name="Rokhsar D.S."/>
        </authorList>
    </citation>
    <scope>NUCLEOTIDE SEQUENCE [LARGE SCALE GENOMIC DNA]</scope>
</reference>
<evidence type="ECO:0000313" key="2">
    <source>
        <dbReference type="Proteomes" id="UP000008144"/>
    </source>
</evidence>
<dbReference type="Proteomes" id="UP000008144">
    <property type="component" value="Unassembled WGS sequence"/>
</dbReference>
<dbReference type="HOGENOM" id="CLU_2995867_0_0_1"/>
<accession>H2Y0Z9</accession>